<sequence>MPGRSYRDRKPIEISKPLFLRRLSQPLPCTLPWQRTAESSCGSSEPTPASHSTDRR</sequence>
<gene>
    <name evidence="2" type="ORF">rCG_63008</name>
</gene>
<feature type="region of interest" description="Disordered" evidence="1">
    <location>
        <begin position="34"/>
        <end position="56"/>
    </location>
</feature>
<dbReference type="AlphaFoldDB" id="A6ISG3"/>
<proteinExistence type="predicted"/>
<dbReference type="Proteomes" id="UP000234681">
    <property type="component" value="Chromosome 5"/>
</dbReference>
<dbReference type="EMBL" id="CH473968">
    <property type="protein sequence ID" value="EDL80514.1"/>
    <property type="molecule type" value="Genomic_DNA"/>
</dbReference>
<reference evidence="3" key="1">
    <citation type="submission" date="2005-09" db="EMBL/GenBank/DDBJ databases">
        <authorList>
            <person name="Mural R.J."/>
            <person name="Li P.W."/>
            <person name="Adams M.D."/>
            <person name="Amanatides P.G."/>
            <person name="Baden-Tillson H."/>
            <person name="Barnstead M."/>
            <person name="Chin S.H."/>
            <person name="Dew I."/>
            <person name="Evans C.A."/>
            <person name="Ferriera S."/>
            <person name="Flanigan M."/>
            <person name="Fosler C."/>
            <person name="Glodek A."/>
            <person name="Gu Z."/>
            <person name="Holt R.A."/>
            <person name="Jennings D."/>
            <person name="Kraft C.L."/>
            <person name="Lu F."/>
            <person name="Nguyen T."/>
            <person name="Nusskern D.R."/>
            <person name="Pfannkoch C.M."/>
            <person name="Sitter C."/>
            <person name="Sutton G.G."/>
            <person name="Venter J.C."/>
            <person name="Wang Z."/>
            <person name="Woodage T."/>
            <person name="Zheng X.H."/>
            <person name="Zhong F."/>
        </authorList>
    </citation>
    <scope>NUCLEOTIDE SEQUENCE [LARGE SCALE GENOMIC DNA]</scope>
    <source>
        <strain>BN</strain>
        <strain evidence="3">Sprague-Dawley</strain>
    </source>
</reference>
<name>A6ISG3_RAT</name>
<accession>A6ISG3</accession>
<evidence type="ECO:0000313" key="2">
    <source>
        <dbReference type="EMBL" id="EDL80514.1"/>
    </source>
</evidence>
<feature type="compositionally biased region" description="Polar residues" evidence="1">
    <location>
        <begin position="36"/>
        <end position="56"/>
    </location>
</feature>
<protein>
    <submittedName>
        <fullName evidence="2">RCG63008</fullName>
    </submittedName>
</protein>
<evidence type="ECO:0000256" key="1">
    <source>
        <dbReference type="SAM" id="MobiDB-lite"/>
    </source>
</evidence>
<organism evidence="2 3">
    <name type="scientific">Rattus norvegicus</name>
    <name type="common">Rat</name>
    <dbReference type="NCBI Taxonomy" id="10116"/>
    <lineage>
        <taxon>Eukaryota</taxon>
        <taxon>Metazoa</taxon>
        <taxon>Chordata</taxon>
        <taxon>Craniata</taxon>
        <taxon>Vertebrata</taxon>
        <taxon>Euteleostomi</taxon>
        <taxon>Mammalia</taxon>
        <taxon>Eutheria</taxon>
        <taxon>Euarchontoglires</taxon>
        <taxon>Glires</taxon>
        <taxon>Rodentia</taxon>
        <taxon>Myomorpha</taxon>
        <taxon>Muroidea</taxon>
        <taxon>Muridae</taxon>
        <taxon>Murinae</taxon>
        <taxon>Rattus</taxon>
    </lineage>
</organism>
<evidence type="ECO:0000313" key="3">
    <source>
        <dbReference type="Proteomes" id="UP000234681"/>
    </source>
</evidence>